<feature type="domain" description="Peptidase C1A papain C-terminal" evidence="3">
    <location>
        <begin position="69"/>
        <end position="282"/>
    </location>
</feature>
<reference evidence="4 5" key="1">
    <citation type="submission" date="2020-10" db="EMBL/GenBank/DDBJ databases">
        <title>Connecting structure to function with the recovery of over 1000 high-quality activated sludge metagenome-assembled genomes encoding full-length rRNA genes using long-read sequencing.</title>
        <authorList>
            <person name="Singleton C.M."/>
            <person name="Petriglieri F."/>
            <person name="Kristensen J.M."/>
            <person name="Kirkegaard R.H."/>
            <person name="Michaelsen T.Y."/>
            <person name="Andersen M.H."/>
            <person name="Karst S.M."/>
            <person name="Dueholm M.S."/>
            <person name="Nielsen P.H."/>
            <person name="Albertsen M."/>
        </authorList>
    </citation>
    <scope>NUCLEOTIDE SEQUENCE [LARGE SCALE GENOMIC DNA]</scope>
    <source>
        <strain evidence="4">Lyne_18-Q3-R50-59_MAXAC.006</strain>
    </source>
</reference>
<evidence type="ECO:0000313" key="4">
    <source>
        <dbReference type="EMBL" id="MBK9296825.1"/>
    </source>
</evidence>
<name>A0A936NAQ8_9ACTN</name>
<dbReference type="InterPro" id="IPR038765">
    <property type="entry name" value="Papain-like_cys_pep_sf"/>
</dbReference>
<comment type="similarity">
    <text evidence="1">Belongs to the peptidase C1 family.</text>
</comment>
<dbReference type="Gene3D" id="3.90.70.10">
    <property type="entry name" value="Cysteine proteinases"/>
    <property type="match status" value="1"/>
</dbReference>
<dbReference type="SMART" id="SM00645">
    <property type="entry name" value="Pept_C1"/>
    <property type="match status" value="1"/>
</dbReference>
<sequence>MAKTAGSKGKTTSVAKKVAAKPKRKRAASKTSPPRHERVCNLVPSNDTQADWQFEDAVASGALGVVAALPAKVDLRQKWWTVGDQEDTGSCVGWATAEGVLRYHMVQAGKLGQSEPLSPRFVWMASKETDEYTTLPESFIEGAGTSLKSAMDIARKRGVVTNKVLPFHVATKMYTGDENAFYAEAAQRKISAYFNMQRNLTKWKSWLASHGPILAGVSVDATWGNATATKGILDKFQPGTVRGGHAIAVVGYLANGRFIIRNSWGTGWGDKGFGYASPAYIAAAFFNESYGVTV</sequence>
<evidence type="ECO:0000256" key="2">
    <source>
        <dbReference type="SAM" id="MobiDB-lite"/>
    </source>
</evidence>
<proteinExistence type="inferred from homology"/>
<feature type="compositionally biased region" description="Basic residues" evidence="2">
    <location>
        <begin position="18"/>
        <end position="28"/>
    </location>
</feature>
<evidence type="ECO:0000256" key="1">
    <source>
        <dbReference type="ARBA" id="ARBA00008455"/>
    </source>
</evidence>
<feature type="compositionally biased region" description="Low complexity" evidence="2">
    <location>
        <begin position="1"/>
        <end position="17"/>
    </location>
</feature>
<dbReference type="GO" id="GO:0006508">
    <property type="term" value="P:proteolysis"/>
    <property type="evidence" value="ECO:0007669"/>
    <property type="project" value="InterPro"/>
</dbReference>
<dbReference type="InterPro" id="IPR013128">
    <property type="entry name" value="Peptidase_C1A"/>
</dbReference>
<dbReference type="EMBL" id="JADJZA010000006">
    <property type="protein sequence ID" value="MBK9296825.1"/>
    <property type="molecule type" value="Genomic_DNA"/>
</dbReference>
<dbReference type="PANTHER" id="PTHR12411">
    <property type="entry name" value="CYSTEINE PROTEASE FAMILY C1-RELATED"/>
    <property type="match status" value="1"/>
</dbReference>
<evidence type="ECO:0000313" key="5">
    <source>
        <dbReference type="Proteomes" id="UP000727993"/>
    </source>
</evidence>
<accession>A0A936NAQ8</accession>
<comment type="caution">
    <text evidence="4">The sequence shown here is derived from an EMBL/GenBank/DDBJ whole genome shotgun (WGS) entry which is preliminary data.</text>
</comment>
<evidence type="ECO:0000259" key="3">
    <source>
        <dbReference type="SMART" id="SM00645"/>
    </source>
</evidence>
<dbReference type="SUPFAM" id="SSF54001">
    <property type="entry name" value="Cysteine proteinases"/>
    <property type="match status" value="1"/>
</dbReference>
<dbReference type="CDD" id="cd02619">
    <property type="entry name" value="Peptidase_C1"/>
    <property type="match status" value="1"/>
</dbReference>
<dbReference type="Proteomes" id="UP000727993">
    <property type="component" value="Unassembled WGS sequence"/>
</dbReference>
<dbReference type="AlphaFoldDB" id="A0A936NAQ8"/>
<dbReference type="InterPro" id="IPR000668">
    <property type="entry name" value="Peptidase_C1A_C"/>
</dbReference>
<gene>
    <name evidence="4" type="ORF">IPN02_08300</name>
</gene>
<dbReference type="Pfam" id="PF00112">
    <property type="entry name" value="Peptidase_C1"/>
    <property type="match status" value="1"/>
</dbReference>
<organism evidence="4 5">
    <name type="scientific">Candidatus Neomicrothrix subdominans</name>
    <dbReference type="NCBI Taxonomy" id="2954438"/>
    <lineage>
        <taxon>Bacteria</taxon>
        <taxon>Bacillati</taxon>
        <taxon>Actinomycetota</taxon>
        <taxon>Acidimicrobiia</taxon>
        <taxon>Acidimicrobiales</taxon>
        <taxon>Microthrixaceae</taxon>
        <taxon>Candidatus Neomicrothrix</taxon>
    </lineage>
</organism>
<feature type="region of interest" description="Disordered" evidence="2">
    <location>
        <begin position="1"/>
        <end position="41"/>
    </location>
</feature>
<protein>
    <submittedName>
        <fullName evidence="4">C1 family peptidase</fullName>
    </submittedName>
</protein>
<dbReference type="GO" id="GO:0008234">
    <property type="term" value="F:cysteine-type peptidase activity"/>
    <property type="evidence" value="ECO:0007669"/>
    <property type="project" value="InterPro"/>
</dbReference>